<dbReference type="Pfam" id="PF02913">
    <property type="entry name" value="FAD-oxidase_C"/>
    <property type="match status" value="1"/>
</dbReference>
<evidence type="ECO:0000256" key="6">
    <source>
        <dbReference type="ARBA" id="ARBA00023002"/>
    </source>
</evidence>
<keyword evidence="6" id="KW-0560">Oxidoreductase</keyword>
<name>A0ABT0DE59_9HYPH</name>
<dbReference type="Gene3D" id="1.10.45.10">
    <property type="entry name" value="Vanillyl-alcohol Oxidase, Chain A, domain 4"/>
    <property type="match status" value="1"/>
</dbReference>
<keyword evidence="3" id="KW-0285">Flavoprotein</keyword>
<dbReference type="PANTHER" id="PTHR11748:SF111">
    <property type="entry name" value="D-LACTATE DEHYDROGENASE, MITOCHONDRIAL-RELATED"/>
    <property type="match status" value="1"/>
</dbReference>
<keyword evidence="5" id="KW-0809">Transit peptide</keyword>
<dbReference type="SUPFAM" id="SSF56176">
    <property type="entry name" value="FAD-binding/transporter-associated domain-like"/>
    <property type="match status" value="1"/>
</dbReference>
<dbReference type="SUPFAM" id="SSF55103">
    <property type="entry name" value="FAD-linked oxidases, C-terminal domain"/>
    <property type="match status" value="1"/>
</dbReference>
<dbReference type="InterPro" id="IPR016169">
    <property type="entry name" value="FAD-bd_PCMH_sub2"/>
</dbReference>
<evidence type="ECO:0000256" key="4">
    <source>
        <dbReference type="ARBA" id="ARBA00022827"/>
    </source>
</evidence>
<dbReference type="InterPro" id="IPR016164">
    <property type="entry name" value="FAD-linked_Oxase-like_C"/>
</dbReference>
<dbReference type="Gene3D" id="3.30.70.2740">
    <property type="match status" value="1"/>
</dbReference>
<evidence type="ECO:0000256" key="3">
    <source>
        <dbReference type="ARBA" id="ARBA00022630"/>
    </source>
</evidence>
<dbReference type="Proteomes" id="UP001203284">
    <property type="component" value="Unassembled WGS sequence"/>
</dbReference>
<dbReference type="Gene3D" id="3.30.465.10">
    <property type="match status" value="1"/>
</dbReference>
<evidence type="ECO:0000259" key="8">
    <source>
        <dbReference type="PROSITE" id="PS51387"/>
    </source>
</evidence>
<proteinExistence type="inferred from homology"/>
<feature type="domain" description="FAD-binding PCMH-type" evidence="8">
    <location>
        <begin position="52"/>
        <end position="229"/>
    </location>
</feature>
<sequence length="472" mass="50384">MTDLDERDAAVGTPAPEAVSAVIARLSKEFGDRLSTGRAIREQHANTVTWLPNEAPDAVVFVESAEEVQAVVRACAAHGVPVIAFGTGSSLEGQINAPRGGISIDLSRMNRVLAVHAEDLDVVVEPGVTRKQLNEHVRDLGLFFPIDPGADASLGGMASTRASGTNAVRYGTMKDNVIALTAVLANGEIITTARRAKKSSAGYDLTRLFVGAEGTLGIITSLTLRLSGLPEAISGGVCPFPTIRAACDAVIMTIQSGLPVARIELLDEVQVKACNAYSKLDLPEQPMLFLEFHGTQAGVAEQAERFAEIADEFGGGPFTWTARPEERSKLWQARHDAYWACLPMKPGAKALATDVCVPLSRLADCVDETKRDIEEMGMVAPIVGHVGDGNFHTVTLVHMDDPQDVAKAKIFIERMVHRSLAMGGTATGEHGVGQGKKKYLEAEHGRETLDAMRAIKAALDPQNIMNPGKILP</sequence>
<dbReference type="Pfam" id="PF01565">
    <property type="entry name" value="FAD_binding_4"/>
    <property type="match status" value="1"/>
</dbReference>
<dbReference type="InterPro" id="IPR036318">
    <property type="entry name" value="FAD-bd_PCMH-like_sf"/>
</dbReference>
<dbReference type="InterPro" id="IPR016171">
    <property type="entry name" value="Vanillyl_alc_oxidase_C-sub2"/>
</dbReference>
<evidence type="ECO:0000256" key="2">
    <source>
        <dbReference type="ARBA" id="ARBA00008000"/>
    </source>
</evidence>
<dbReference type="PROSITE" id="PS51387">
    <property type="entry name" value="FAD_PCMH"/>
    <property type="match status" value="1"/>
</dbReference>
<protein>
    <recommendedName>
        <fullName evidence="7">D-lactate dehydrogenase (cytochrome)</fullName>
        <ecNumber evidence="7">1.1.2.4</ecNumber>
    </recommendedName>
</protein>
<evidence type="ECO:0000256" key="1">
    <source>
        <dbReference type="ARBA" id="ARBA00001974"/>
    </source>
</evidence>
<accession>A0ABT0DE59</accession>
<dbReference type="EC" id="1.1.2.4" evidence="7"/>
<gene>
    <name evidence="9" type="ORF">MWN34_15180</name>
</gene>
<reference evidence="9 10" key="1">
    <citation type="submission" date="2022-04" db="EMBL/GenBank/DDBJ databases">
        <authorList>
            <person name="Grouzdev D.S."/>
            <person name="Pantiukh K.S."/>
            <person name="Krutkina M.S."/>
        </authorList>
    </citation>
    <scope>NUCLEOTIDE SEQUENCE [LARGE SCALE GENOMIC DNA]</scope>
    <source>
        <strain evidence="9 10">6x-1</strain>
    </source>
</reference>
<evidence type="ECO:0000313" key="9">
    <source>
        <dbReference type="EMBL" id="MCK0198256.1"/>
    </source>
</evidence>
<evidence type="ECO:0000256" key="7">
    <source>
        <dbReference type="ARBA" id="ARBA00038897"/>
    </source>
</evidence>
<keyword evidence="4" id="KW-0274">FAD</keyword>
<evidence type="ECO:0000313" key="10">
    <source>
        <dbReference type="Proteomes" id="UP001203284"/>
    </source>
</evidence>
<dbReference type="RefSeq" id="WP_247030156.1">
    <property type="nucleotide sequence ID" value="NZ_JALKCH010000010.1"/>
</dbReference>
<comment type="cofactor">
    <cofactor evidence="1">
        <name>FAD</name>
        <dbReference type="ChEBI" id="CHEBI:57692"/>
    </cofactor>
</comment>
<comment type="similarity">
    <text evidence="2">Belongs to the FAD-binding oxidoreductase/transferase type 4 family.</text>
</comment>
<dbReference type="EMBL" id="JALKCH010000010">
    <property type="protein sequence ID" value="MCK0198256.1"/>
    <property type="molecule type" value="Genomic_DNA"/>
</dbReference>
<dbReference type="InterPro" id="IPR006094">
    <property type="entry name" value="Oxid_FAD_bind_N"/>
</dbReference>
<evidence type="ECO:0000256" key="5">
    <source>
        <dbReference type="ARBA" id="ARBA00022946"/>
    </source>
</evidence>
<organism evidence="9 10">
    <name type="scientific">Ancylobacter crimeensis</name>
    <dbReference type="NCBI Taxonomy" id="2579147"/>
    <lineage>
        <taxon>Bacteria</taxon>
        <taxon>Pseudomonadati</taxon>
        <taxon>Pseudomonadota</taxon>
        <taxon>Alphaproteobacteria</taxon>
        <taxon>Hyphomicrobiales</taxon>
        <taxon>Xanthobacteraceae</taxon>
        <taxon>Ancylobacter</taxon>
    </lineage>
</organism>
<keyword evidence="10" id="KW-1185">Reference proteome</keyword>
<comment type="caution">
    <text evidence="9">The sequence shown here is derived from an EMBL/GenBank/DDBJ whole genome shotgun (WGS) entry which is preliminary data.</text>
</comment>
<dbReference type="PANTHER" id="PTHR11748">
    <property type="entry name" value="D-LACTATE DEHYDROGENASE"/>
    <property type="match status" value="1"/>
</dbReference>
<dbReference type="InterPro" id="IPR016166">
    <property type="entry name" value="FAD-bd_PCMH"/>
</dbReference>
<dbReference type="InterPro" id="IPR004113">
    <property type="entry name" value="FAD-bd_oxidored_4_C"/>
</dbReference>